<organism evidence="1 2">
    <name type="scientific">Polynucleobacter paneuropaeus</name>
    <dbReference type="NCBI Taxonomy" id="2527775"/>
    <lineage>
        <taxon>Bacteria</taxon>
        <taxon>Pseudomonadati</taxon>
        <taxon>Pseudomonadota</taxon>
        <taxon>Betaproteobacteria</taxon>
        <taxon>Burkholderiales</taxon>
        <taxon>Burkholderiaceae</taxon>
        <taxon>Polynucleobacter</taxon>
    </lineage>
</organism>
<evidence type="ECO:0000313" key="1">
    <source>
        <dbReference type="EMBL" id="AWW49196.1"/>
    </source>
</evidence>
<name>A0A2Z4JR33_9BURK</name>
<evidence type="ECO:0008006" key="3">
    <source>
        <dbReference type="Google" id="ProtNLM"/>
    </source>
</evidence>
<reference evidence="2" key="1">
    <citation type="submission" date="2018-06" db="EMBL/GenBank/DDBJ databases">
        <title>Description of a new Polynucleobacter species.</title>
        <authorList>
            <person name="Hahn M.W."/>
        </authorList>
    </citation>
    <scope>NUCLEOTIDE SEQUENCE [LARGE SCALE GENOMIC DNA]</scope>
    <source>
        <strain evidence="2">MG-25-Pas1-D2</strain>
    </source>
</reference>
<evidence type="ECO:0000313" key="2">
    <source>
        <dbReference type="Proteomes" id="UP000248592"/>
    </source>
</evidence>
<dbReference type="EMBL" id="CP030085">
    <property type="protein sequence ID" value="AWW49196.1"/>
    <property type="molecule type" value="Genomic_DNA"/>
</dbReference>
<sequence>MELSSLAPVLVATHTRIDHLMQTISALRRNELASKTHLFIASDAARSESEQQKVLRIREYINSIDGFWAVTKIFREKNFGHFQNFQDATNMVFRDYDQIIKLEDDIVTAPGFLNFMNQGLLRYKNDKRLISISGHLWEGVTSSGDTMLLPAANGWGWAIWRDRFYLNDHSPSLAKEFLNNPYLFLKMCLTNPSLLGMVNAIANKKLIAGDVSWALYIIKNDKLVLFPGESLVRNIGFDGSGQNCTADEKFHQQSISIKTNFTFDDHSEGDIRDSSKKLFLHYGGYPHMIYQIFLYSVEKLFGKRGFESLRKLKNFVF</sequence>
<protein>
    <recommendedName>
        <fullName evidence="3">Glycosyltransferase 2-like domain-containing protein</fullName>
    </recommendedName>
</protein>
<dbReference type="SUPFAM" id="SSF53448">
    <property type="entry name" value="Nucleotide-diphospho-sugar transferases"/>
    <property type="match status" value="1"/>
</dbReference>
<dbReference type="Gene3D" id="3.90.550.10">
    <property type="entry name" value="Spore Coat Polysaccharide Biosynthesis Protein SpsA, Chain A"/>
    <property type="match status" value="1"/>
</dbReference>
<dbReference type="Proteomes" id="UP000248592">
    <property type="component" value="Chromosome"/>
</dbReference>
<accession>A0A2Z4JR33</accession>
<gene>
    <name evidence="1" type="ORF">Pas1_01680</name>
</gene>
<dbReference type="InterPro" id="IPR029044">
    <property type="entry name" value="Nucleotide-diphossugar_trans"/>
</dbReference>
<dbReference type="AlphaFoldDB" id="A0A2Z4JR33"/>
<dbReference type="RefSeq" id="WP_112294304.1">
    <property type="nucleotide sequence ID" value="NZ_CBCSBS010000004.1"/>
</dbReference>
<proteinExistence type="predicted"/>